<dbReference type="EMBL" id="MT234342">
    <property type="protein sequence ID" value="QIW87766.1"/>
    <property type="molecule type" value="Genomic_DNA"/>
</dbReference>
<accession>A0A858MSS1</accession>
<protein>
    <submittedName>
        <fullName evidence="2">Uncharacterized protein</fullName>
    </submittedName>
</protein>
<keyword evidence="1" id="KW-0175">Coiled coil</keyword>
<proteinExistence type="predicted"/>
<organism evidence="2 3">
    <name type="scientific">Agrobacterium phage OLIVR5</name>
    <dbReference type="NCBI Taxonomy" id="2723773"/>
    <lineage>
        <taxon>Viruses</taxon>
        <taxon>Duplodnaviria</taxon>
        <taxon>Heunggongvirae</taxon>
        <taxon>Uroviricota</taxon>
        <taxon>Caudoviricetes</taxon>
        <taxon>Pootjesviridae</taxon>
        <taxon>Heverleevirus</taxon>
        <taxon>Heverleevirus OLIVR5</taxon>
    </lineage>
</organism>
<evidence type="ECO:0000313" key="3">
    <source>
        <dbReference type="Proteomes" id="UP000671873"/>
    </source>
</evidence>
<feature type="coiled-coil region" evidence="1">
    <location>
        <begin position="37"/>
        <end position="71"/>
    </location>
</feature>
<dbReference type="Proteomes" id="UP000671873">
    <property type="component" value="Segment"/>
</dbReference>
<evidence type="ECO:0000313" key="2">
    <source>
        <dbReference type="EMBL" id="QIW87766.1"/>
    </source>
</evidence>
<keyword evidence="3" id="KW-1185">Reference proteome</keyword>
<sequence length="72" mass="8380">MQRELHRVREDSTLARDVTSGAIIRTDLDAFQQRKAKKLESERLKRTDERITALEEKIEELESIILMLRGAA</sequence>
<gene>
    <name evidence="2" type="ORF">Ab1vBOLIVR5_gp118c</name>
</gene>
<reference evidence="2 3" key="1">
    <citation type="submission" date="2020-03" db="EMBL/GenBank/DDBJ databases">
        <authorList>
            <person name="Holtappels D."/>
            <person name="Bomans J.P.J."/>
            <person name="Lavigne R."/>
            <person name="Wagemans J."/>
        </authorList>
    </citation>
    <scope>NUCLEOTIDE SEQUENCE [LARGE SCALE GENOMIC DNA]</scope>
    <source>
        <strain evidence="2 3">OLIVR5</strain>
    </source>
</reference>
<evidence type="ECO:0000256" key="1">
    <source>
        <dbReference type="SAM" id="Coils"/>
    </source>
</evidence>
<name>A0A858MSS1_9CAUD</name>